<dbReference type="EMBL" id="CP002770">
    <property type="protein sequence ID" value="AEG15187.1"/>
    <property type="molecule type" value="Genomic_DNA"/>
</dbReference>
<dbReference type="Proteomes" id="UP000009229">
    <property type="component" value="Chromosome"/>
</dbReference>
<proteinExistence type="predicted"/>
<keyword evidence="3" id="KW-1185">Reference proteome</keyword>
<gene>
    <name evidence="2" type="ordered locus">Desku_1607</name>
</gene>
<reference evidence="3" key="1">
    <citation type="submission" date="2011-05" db="EMBL/GenBank/DDBJ databases">
        <title>Complete sequence of Desulfotomaculum kuznetsovii DSM 6115.</title>
        <authorList>
            <person name="Lucas S."/>
            <person name="Han J."/>
            <person name="Lapidus A."/>
            <person name="Cheng J.-F."/>
            <person name="Goodwin L."/>
            <person name="Pitluck S."/>
            <person name="Peters L."/>
            <person name="Mikhailova N."/>
            <person name="Lu M."/>
            <person name="Saunders E."/>
            <person name="Han C."/>
            <person name="Tapia R."/>
            <person name="Land M."/>
            <person name="Hauser L."/>
            <person name="Kyrpides N."/>
            <person name="Ivanova N."/>
            <person name="Pagani I."/>
            <person name="Nazina T."/>
            <person name="Ivanova A."/>
            <person name="Parshina S."/>
            <person name="Kuever J."/>
            <person name="Muyzer G."/>
            <person name="Plugge C."/>
            <person name="Stams A."/>
            <person name="Woyke T."/>
        </authorList>
    </citation>
    <scope>NUCLEOTIDE SEQUENCE [LARGE SCALE GENOMIC DNA]</scope>
    <source>
        <strain evidence="3">DSM 6115 / VKM B-1805 / 17</strain>
    </source>
</reference>
<keyword evidence="1" id="KW-0472">Membrane</keyword>
<feature type="transmembrane region" description="Helical" evidence="1">
    <location>
        <begin position="31"/>
        <end position="50"/>
    </location>
</feature>
<evidence type="ECO:0000313" key="3">
    <source>
        <dbReference type="Proteomes" id="UP000009229"/>
    </source>
</evidence>
<protein>
    <submittedName>
        <fullName evidence="2">Uncharacterized protein</fullName>
    </submittedName>
</protein>
<keyword evidence="1" id="KW-1133">Transmembrane helix</keyword>
<feature type="transmembrane region" description="Helical" evidence="1">
    <location>
        <begin position="62"/>
        <end position="84"/>
    </location>
</feature>
<accession>A0AAU8PHJ5</accession>
<sequence length="90" mass="10030">MKPEKREIVLASVLGLLAGPCYILAGPERFLIWYAVVLGGGIFSTAHWLRDLKPSRSAWFTWLAWPVVMLTGAAVSLLVCGIGQKFLERW</sequence>
<evidence type="ECO:0000256" key="1">
    <source>
        <dbReference type="SAM" id="Phobius"/>
    </source>
</evidence>
<name>A0AAU8PHJ5_DESK7</name>
<dbReference type="RefSeq" id="WP_013822702.1">
    <property type="nucleotide sequence ID" value="NC_015573.1"/>
</dbReference>
<keyword evidence="1" id="KW-0812">Transmembrane</keyword>
<organism evidence="2 3">
    <name type="scientific">Desulfofundulus kuznetsovii (strain DSM 6115 / VKM B-1805 / 17)</name>
    <name type="common">Desulfotomaculum kuznetsovii</name>
    <dbReference type="NCBI Taxonomy" id="760568"/>
    <lineage>
        <taxon>Bacteria</taxon>
        <taxon>Bacillati</taxon>
        <taxon>Bacillota</taxon>
        <taxon>Clostridia</taxon>
        <taxon>Eubacteriales</taxon>
        <taxon>Peptococcaceae</taxon>
        <taxon>Desulfofundulus</taxon>
    </lineage>
</organism>
<dbReference type="KEGG" id="dku:Desku_1607"/>
<feature type="transmembrane region" description="Helical" evidence="1">
    <location>
        <begin position="7"/>
        <end position="25"/>
    </location>
</feature>
<evidence type="ECO:0000313" key="2">
    <source>
        <dbReference type="EMBL" id="AEG15187.1"/>
    </source>
</evidence>
<dbReference type="AlphaFoldDB" id="A0AAU8PHJ5"/>